<gene>
    <name evidence="1" type="ORF">HNP24_000095</name>
</gene>
<name>A0ABR6PTX1_9FLAO</name>
<accession>A0ABR6PTX1</accession>
<protein>
    <recommendedName>
        <fullName evidence="3">C1q domain-containing protein</fullName>
    </recommendedName>
</protein>
<dbReference type="RefSeq" id="WP_184552022.1">
    <property type="nucleotide sequence ID" value="NZ_JACHKS010000001.1"/>
</dbReference>
<dbReference type="Gene3D" id="2.60.120.40">
    <property type="match status" value="1"/>
</dbReference>
<dbReference type="Proteomes" id="UP000587367">
    <property type="component" value="Unassembled WGS sequence"/>
</dbReference>
<sequence>MNYKFYFFVIGLFSSFFYCQVGINTTDPTATLDVNGNTRIRTALVLPVTESANKIMAFDSNNLVNTIDLNRIFSNSPNGQTIIKGLGGAGFSVLPLSLLTGWQKVSFPVLEIDEGLNFNTTNQEFTAPKTGIYNLYFFLEMASLSSASTLGAGIFKVDGTTGVTSLLSEESFLNISVLGINVSSPIRKTLTIVKLNAGDKIVFGMKAPLLDIGLFANSKASFTIWRIK</sequence>
<evidence type="ECO:0008006" key="3">
    <source>
        <dbReference type="Google" id="ProtNLM"/>
    </source>
</evidence>
<dbReference type="InterPro" id="IPR008983">
    <property type="entry name" value="Tumour_necrosis_fac-like_dom"/>
</dbReference>
<keyword evidence="2" id="KW-1185">Reference proteome</keyword>
<comment type="caution">
    <text evidence="1">The sequence shown here is derived from an EMBL/GenBank/DDBJ whole genome shotgun (WGS) entry which is preliminary data.</text>
</comment>
<evidence type="ECO:0000313" key="2">
    <source>
        <dbReference type="Proteomes" id="UP000587367"/>
    </source>
</evidence>
<proteinExistence type="predicted"/>
<organism evidence="1 2">
    <name type="scientific">Chryseobacterium sediminis</name>
    <dbReference type="NCBI Taxonomy" id="1679494"/>
    <lineage>
        <taxon>Bacteria</taxon>
        <taxon>Pseudomonadati</taxon>
        <taxon>Bacteroidota</taxon>
        <taxon>Flavobacteriia</taxon>
        <taxon>Flavobacteriales</taxon>
        <taxon>Weeksellaceae</taxon>
        <taxon>Chryseobacterium group</taxon>
        <taxon>Chryseobacterium</taxon>
    </lineage>
</organism>
<dbReference type="EMBL" id="JACHKS010000001">
    <property type="protein sequence ID" value="MBB6329145.1"/>
    <property type="molecule type" value="Genomic_DNA"/>
</dbReference>
<evidence type="ECO:0000313" key="1">
    <source>
        <dbReference type="EMBL" id="MBB6329145.1"/>
    </source>
</evidence>
<reference evidence="1 2" key="1">
    <citation type="submission" date="2020-08" db="EMBL/GenBank/DDBJ databases">
        <title>Functional genomics of gut bacteria from endangered species of beetles.</title>
        <authorList>
            <person name="Carlos-Shanley C."/>
        </authorList>
    </citation>
    <scope>NUCLEOTIDE SEQUENCE [LARGE SCALE GENOMIC DNA]</scope>
    <source>
        <strain evidence="1 2">S00068</strain>
    </source>
</reference>